<organism evidence="1 2">
    <name type="scientific">Salipiger abyssi</name>
    <dbReference type="NCBI Taxonomy" id="1250539"/>
    <lineage>
        <taxon>Bacteria</taxon>
        <taxon>Pseudomonadati</taxon>
        <taxon>Pseudomonadota</taxon>
        <taxon>Alphaproteobacteria</taxon>
        <taxon>Rhodobacterales</taxon>
        <taxon>Roseobacteraceae</taxon>
        <taxon>Salipiger</taxon>
    </lineage>
</organism>
<accession>A0A1P8UWF3</accession>
<dbReference type="AlphaFoldDB" id="A0A1P8UWF3"/>
<gene>
    <name evidence="1" type="ORF">Ga0080574_TMP3376</name>
</gene>
<dbReference type="KEGG" id="paby:Ga0080574_TMP3376"/>
<protein>
    <submittedName>
        <fullName evidence="1">Uncharacterized protein</fullName>
    </submittedName>
</protein>
<keyword evidence="2" id="KW-1185">Reference proteome</keyword>
<dbReference type="STRING" id="1250539.Ga0080574_TMP3376"/>
<sequence length="95" mass="10508">MSNQITDNTIDPFLDDVRAEVFRAARLFPAPNPTIAAMTEEIGEVAKSMLHMREGKHNDWWQVYSECVQLAAMAARCAVEGDPTIGAEPNAENCK</sequence>
<dbReference type="OrthoDB" id="7870186at2"/>
<dbReference type="Proteomes" id="UP000187059">
    <property type="component" value="Chromosome"/>
</dbReference>
<reference evidence="1 2" key="1">
    <citation type="submission" date="2016-04" db="EMBL/GenBank/DDBJ databases">
        <title>Deep-sea bacteria in the southern Pacific.</title>
        <authorList>
            <person name="Tang K."/>
        </authorList>
    </citation>
    <scope>NUCLEOTIDE SEQUENCE [LARGE SCALE GENOMIC DNA]</scope>
    <source>
        <strain evidence="1 2">JLT2014</strain>
    </source>
</reference>
<name>A0A1P8UWF3_9RHOB</name>
<dbReference type="EMBL" id="CP015093">
    <property type="protein sequence ID" value="APZ53710.1"/>
    <property type="molecule type" value="Genomic_DNA"/>
</dbReference>
<evidence type="ECO:0000313" key="2">
    <source>
        <dbReference type="Proteomes" id="UP000187059"/>
    </source>
</evidence>
<dbReference type="RefSeq" id="WP_076702523.1">
    <property type="nucleotide sequence ID" value="NZ_CP015093.1"/>
</dbReference>
<evidence type="ECO:0000313" key="1">
    <source>
        <dbReference type="EMBL" id="APZ53710.1"/>
    </source>
</evidence>
<proteinExistence type="predicted"/>